<feature type="compositionally biased region" description="Basic residues" evidence="1">
    <location>
        <begin position="21"/>
        <end position="38"/>
    </location>
</feature>
<accession>A0ABD3IRM9</accession>
<evidence type="ECO:0000313" key="2">
    <source>
        <dbReference type="EMBL" id="KAL3717110.1"/>
    </source>
</evidence>
<evidence type="ECO:0000256" key="1">
    <source>
        <dbReference type="SAM" id="MobiDB-lite"/>
    </source>
</evidence>
<dbReference type="Proteomes" id="UP001634007">
    <property type="component" value="Unassembled WGS sequence"/>
</dbReference>
<protein>
    <submittedName>
        <fullName evidence="2">Uncharacterized protein</fullName>
    </submittedName>
</protein>
<feature type="region of interest" description="Disordered" evidence="1">
    <location>
        <begin position="1"/>
        <end position="52"/>
    </location>
</feature>
<comment type="caution">
    <text evidence="2">The sequence shown here is derived from an EMBL/GenBank/DDBJ whole genome shotgun (WGS) entry which is preliminary data.</text>
</comment>
<organism evidence="2 3">
    <name type="scientific">Eucalyptus globulus</name>
    <name type="common">Tasmanian blue gum</name>
    <dbReference type="NCBI Taxonomy" id="34317"/>
    <lineage>
        <taxon>Eukaryota</taxon>
        <taxon>Viridiplantae</taxon>
        <taxon>Streptophyta</taxon>
        <taxon>Embryophyta</taxon>
        <taxon>Tracheophyta</taxon>
        <taxon>Spermatophyta</taxon>
        <taxon>Magnoliopsida</taxon>
        <taxon>eudicotyledons</taxon>
        <taxon>Gunneridae</taxon>
        <taxon>Pentapetalae</taxon>
        <taxon>rosids</taxon>
        <taxon>malvids</taxon>
        <taxon>Myrtales</taxon>
        <taxon>Myrtaceae</taxon>
        <taxon>Myrtoideae</taxon>
        <taxon>Eucalypteae</taxon>
        <taxon>Eucalyptus</taxon>
    </lineage>
</organism>
<dbReference type="AlphaFoldDB" id="A0ABD3IRM9"/>
<proteinExistence type="predicted"/>
<keyword evidence="3" id="KW-1185">Reference proteome</keyword>
<reference evidence="2 3" key="1">
    <citation type="submission" date="2024-11" db="EMBL/GenBank/DDBJ databases">
        <title>Chromosome-level genome assembly of Eucalyptus globulus Labill. provides insights into its genome evolution.</title>
        <authorList>
            <person name="Li X."/>
        </authorList>
    </citation>
    <scope>NUCLEOTIDE SEQUENCE [LARGE SCALE GENOMIC DNA]</scope>
    <source>
        <strain evidence="2">CL2024</strain>
        <tissue evidence="2">Fresh tender leaves</tissue>
    </source>
</reference>
<name>A0ABD3IRM9_EUCGL</name>
<gene>
    <name evidence="2" type="ORF">ACJRO7_008654</name>
</gene>
<sequence>MGCICSRGRGKMRTKPPIATRARRPFHHSRSTKKRGAKRGGGMATIVQGTGRRGGGGCGGGTGCGGGCGGCGGG</sequence>
<evidence type="ECO:0000313" key="3">
    <source>
        <dbReference type="Proteomes" id="UP001634007"/>
    </source>
</evidence>
<dbReference type="EMBL" id="JBJKBG010000011">
    <property type="protein sequence ID" value="KAL3717110.1"/>
    <property type="molecule type" value="Genomic_DNA"/>
</dbReference>